<feature type="domain" description="Serpin" evidence="3">
    <location>
        <begin position="13"/>
        <end position="345"/>
    </location>
</feature>
<dbReference type="PANTHER" id="PTHR11461">
    <property type="entry name" value="SERINE PROTEASE INHIBITOR, SERPIN"/>
    <property type="match status" value="1"/>
</dbReference>
<dbReference type="InterPro" id="IPR000215">
    <property type="entry name" value="Serpin_fam"/>
</dbReference>
<proteinExistence type="inferred from homology"/>
<reference evidence="4" key="1">
    <citation type="journal article" date="2024" name="BMC Genomics">
        <title>Functional annotation of a divergent genome using sequence and structure-based similarity.</title>
        <authorList>
            <person name="Svedberg D."/>
            <person name="Winiger R.R."/>
            <person name="Berg A."/>
            <person name="Sharma H."/>
            <person name="Tellgren-Roth C."/>
            <person name="Debrunner-Vossbrinck B.A."/>
            <person name="Vossbrinck C.R."/>
            <person name="Barandun J."/>
        </authorList>
    </citation>
    <scope>NUCLEOTIDE SEQUENCE</scope>
    <source>
        <strain evidence="4">Illinois isolate</strain>
    </source>
</reference>
<dbReference type="Gene3D" id="2.30.39.10">
    <property type="entry name" value="Alpha-1-antitrypsin, domain 1"/>
    <property type="match status" value="1"/>
</dbReference>
<organism evidence="4 5">
    <name type="scientific">Vairimorpha necatrix</name>
    <dbReference type="NCBI Taxonomy" id="6039"/>
    <lineage>
        <taxon>Eukaryota</taxon>
        <taxon>Fungi</taxon>
        <taxon>Fungi incertae sedis</taxon>
        <taxon>Microsporidia</taxon>
        <taxon>Nosematidae</taxon>
        <taxon>Vairimorpha</taxon>
    </lineage>
</organism>
<sequence>MYLSVSKLESLSYKIFNYLVEHYDPSFVVSPISIFNLLGILLNESTDETKREIRNLFQISDDIDNFNLSLFRINEEIKNYKENDTKSRTFSINNKIYCNKEIKMNPKIKDKLFETELYDIDLVKKKMVKNSVDLSRFKHYFEDKLPENVKNFIRSSLCWQERWRKAFSLNDEKEDFIVGDKKIQFNMLTQTNHVNYYEAEEFKAMQIPYSDSAYSFIGVLPEEGVSVETVLKLINEKGILDLVHQMTSTKIEISIPPFQMNKEIDMKDLFGMTRFQDFFRDINFSKILNGLKDHHLIHSPSYKCVKEGMKPNKEETGRGSVLHIYFPTNYEIKFTRPFLYFIVKSGFVEMADENYETLSCFPVLMGRFSG</sequence>
<dbReference type="Gene3D" id="3.30.497.10">
    <property type="entry name" value="Antithrombin, subunit I, domain 2"/>
    <property type="match status" value="1"/>
</dbReference>
<dbReference type="InterPro" id="IPR042178">
    <property type="entry name" value="Serpin_sf_1"/>
</dbReference>
<comment type="similarity">
    <text evidence="1 2">Belongs to the serpin family.</text>
</comment>
<dbReference type="InterPro" id="IPR036186">
    <property type="entry name" value="Serpin_sf"/>
</dbReference>
<dbReference type="SMART" id="SM00093">
    <property type="entry name" value="SERPIN"/>
    <property type="match status" value="1"/>
</dbReference>
<dbReference type="RefSeq" id="XP_065330550.1">
    <property type="nucleotide sequence ID" value="XM_065474478.1"/>
</dbReference>
<dbReference type="GeneID" id="90542236"/>
<name>A0AAX4JEJ0_9MICR</name>
<accession>A0AAX4JEJ0</accession>
<evidence type="ECO:0000256" key="1">
    <source>
        <dbReference type="ARBA" id="ARBA00009500"/>
    </source>
</evidence>
<dbReference type="InterPro" id="IPR042185">
    <property type="entry name" value="Serpin_sf_2"/>
</dbReference>
<dbReference type="InterPro" id="IPR023796">
    <property type="entry name" value="Serpin_dom"/>
</dbReference>
<evidence type="ECO:0000259" key="3">
    <source>
        <dbReference type="SMART" id="SM00093"/>
    </source>
</evidence>
<keyword evidence="5" id="KW-1185">Reference proteome</keyword>
<dbReference type="PANTHER" id="PTHR11461:SF211">
    <property type="entry name" value="GH10112P-RELATED"/>
    <property type="match status" value="1"/>
</dbReference>
<protein>
    <submittedName>
        <fullName evidence="4">Serpin-type proteinase inhibitor 24</fullName>
    </submittedName>
</protein>
<dbReference type="Proteomes" id="UP001334084">
    <property type="component" value="Chromosome 8"/>
</dbReference>
<dbReference type="SUPFAM" id="SSF56574">
    <property type="entry name" value="Serpins"/>
    <property type="match status" value="1"/>
</dbReference>
<dbReference type="GO" id="GO:0004867">
    <property type="term" value="F:serine-type endopeptidase inhibitor activity"/>
    <property type="evidence" value="ECO:0007669"/>
    <property type="project" value="InterPro"/>
</dbReference>
<evidence type="ECO:0000313" key="4">
    <source>
        <dbReference type="EMBL" id="WUR04405.1"/>
    </source>
</evidence>
<dbReference type="GO" id="GO:0005615">
    <property type="term" value="C:extracellular space"/>
    <property type="evidence" value="ECO:0007669"/>
    <property type="project" value="InterPro"/>
</dbReference>
<gene>
    <name evidence="4" type="ORF">VNE69_08160</name>
</gene>
<dbReference type="KEGG" id="vnx:VNE69_08160"/>
<evidence type="ECO:0000313" key="5">
    <source>
        <dbReference type="Proteomes" id="UP001334084"/>
    </source>
</evidence>
<dbReference type="EMBL" id="CP142733">
    <property type="protein sequence ID" value="WUR04405.1"/>
    <property type="molecule type" value="Genomic_DNA"/>
</dbReference>
<dbReference type="Pfam" id="PF00079">
    <property type="entry name" value="Serpin"/>
    <property type="match status" value="1"/>
</dbReference>
<dbReference type="AlphaFoldDB" id="A0AAX4JEJ0"/>
<evidence type="ECO:0000256" key="2">
    <source>
        <dbReference type="RuleBase" id="RU000411"/>
    </source>
</evidence>